<dbReference type="Proteomes" id="UP000744980">
    <property type="component" value="Unassembled WGS sequence"/>
</dbReference>
<proteinExistence type="predicted"/>
<organism evidence="4 5">
    <name type="scientific">Ensifer canadensis</name>
    <dbReference type="NCBI Taxonomy" id="555315"/>
    <lineage>
        <taxon>Bacteria</taxon>
        <taxon>Pseudomonadati</taxon>
        <taxon>Pseudomonadota</taxon>
        <taxon>Alphaproteobacteria</taxon>
        <taxon>Hyphomicrobiales</taxon>
        <taxon>Rhizobiaceae</taxon>
        <taxon>Sinorhizobium/Ensifer group</taxon>
        <taxon>Ensifer</taxon>
    </lineage>
</organism>
<keyword evidence="1 3" id="KW-0732">Signal</keyword>
<evidence type="ECO:0000256" key="1">
    <source>
        <dbReference type="ARBA" id="ARBA00022729"/>
    </source>
</evidence>
<dbReference type="AlphaFoldDB" id="A0AAW4FK99"/>
<dbReference type="SUPFAM" id="SSF53850">
    <property type="entry name" value="Periplasmic binding protein-like II"/>
    <property type="match status" value="1"/>
</dbReference>
<dbReference type="InterPro" id="IPR006059">
    <property type="entry name" value="SBP"/>
</dbReference>
<keyword evidence="5" id="KW-1185">Reference proteome</keyword>
<name>A0AAW4FK99_9HYPH</name>
<dbReference type="Pfam" id="PF13416">
    <property type="entry name" value="SBP_bac_8"/>
    <property type="match status" value="1"/>
</dbReference>
<gene>
    <name evidence="4" type="ORF">GFB56_11625</name>
</gene>
<comment type="caution">
    <text evidence="4">The sequence shown here is derived from an EMBL/GenBank/DDBJ whole genome shotgun (WGS) entry which is preliminary data.</text>
</comment>
<evidence type="ECO:0000313" key="4">
    <source>
        <dbReference type="EMBL" id="MBM3091464.1"/>
    </source>
</evidence>
<dbReference type="PANTHER" id="PTHR30222:SF17">
    <property type="entry name" value="SPERMIDINE_PUTRESCINE-BINDING PERIPLASMIC PROTEIN"/>
    <property type="match status" value="1"/>
</dbReference>
<feature type="chain" id="PRO_5043957956" evidence="3">
    <location>
        <begin position="38"/>
        <end position="365"/>
    </location>
</feature>
<accession>A0AAW4FK99</accession>
<keyword evidence="2" id="KW-0574">Periplasm</keyword>
<dbReference type="Gene3D" id="3.40.190.10">
    <property type="entry name" value="Periplasmic binding protein-like II"/>
    <property type="match status" value="2"/>
</dbReference>
<evidence type="ECO:0000313" key="5">
    <source>
        <dbReference type="Proteomes" id="UP000744980"/>
    </source>
</evidence>
<dbReference type="PANTHER" id="PTHR30222">
    <property type="entry name" value="SPERMIDINE/PUTRESCINE-BINDING PERIPLASMIC PROTEIN"/>
    <property type="match status" value="1"/>
</dbReference>
<evidence type="ECO:0000256" key="2">
    <source>
        <dbReference type="ARBA" id="ARBA00022764"/>
    </source>
</evidence>
<protein>
    <submittedName>
        <fullName evidence="4">Extracellular solute-binding protein</fullName>
    </submittedName>
</protein>
<feature type="signal peptide" evidence="3">
    <location>
        <begin position="1"/>
        <end position="37"/>
    </location>
</feature>
<reference evidence="4 5" key="1">
    <citation type="submission" date="2020-01" db="EMBL/GenBank/DDBJ databases">
        <title>Draft genome assembly of Ensifer adhaerens T173.</title>
        <authorList>
            <person name="Craig J.E."/>
            <person name="Stinchcombe J.R."/>
        </authorList>
    </citation>
    <scope>NUCLEOTIDE SEQUENCE [LARGE SCALE GENOMIC DNA]</scope>
    <source>
        <strain evidence="4 5">T173</strain>
    </source>
</reference>
<dbReference type="EMBL" id="WXFA01000006">
    <property type="protein sequence ID" value="MBM3091464.1"/>
    <property type="molecule type" value="Genomic_DNA"/>
</dbReference>
<evidence type="ECO:0000256" key="3">
    <source>
        <dbReference type="SAM" id="SignalP"/>
    </source>
</evidence>
<sequence length="365" mass="40038">MMQSVHDGAHLRRFFSSVAAGAIVAASLVSVPAPAFATEELNALVWCDHTDPALVEPFEKANDVKVNLKVYEGTGAALSILDQSRPGDWDVLVIDGVDVHRAIDLDLLAEMPADALPTSDLFPEVRMEANNTKDGKTYAVTEKFGYNTISYDKSKVDPKDMQDLSVIWSDKYKGRIALYDYYLPMIGLVGLGLGKKTAELTEADMPAIKEKLAAMRAVSKQVSDVVSSQTALATGEVDILVGGGEWITAVLSADKPNLDWTIPEQGAVRWAQSIGVMKDSTKQDLALKFVQYIVSPEGQARLATSSCYWAMPANSKAGEHLTDQQKAALRFNEQAEYLKKTQLYPIPSTELDQQFQDAWTEMLQQ</sequence>